<keyword evidence="2" id="KW-1185">Reference proteome</keyword>
<name>A0A1Q9F744_SYMMI</name>
<dbReference type="Proteomes" id="UP000186817">
    <property type="component" value="Unassembled WGS sequence"/>
</dbReference>
<dbReference type="AlphaFoldDB" id="A0A1Q9F744"/>
<reference evidence="1 2" key="1">
    <citation type="submission" date="2016-02" db="EMBL/GenBank/DDBJ databases">
        <title>Genome analysis of coral dinoflagellate symbionts highlights evolutionary adaptations to a symbiotic lifestyle.</title>
        <authorList>
            <person name="Aranda M."/>
            <person name="Li Y."/>
            <person name="Liew Y.J."/>
            <person name="Baumgarten S."/>
            <person name="Simakov O."/>
            <person name="Wilson M."/>
            <person name="Piel J."/>
            <person name="Ashoor H."/>
            <person name="Bougouffa S."/>
            <person name="Bajic V.B."/>
            <person name="Ryu T."/>
            <person name="Ravasi T."/>
            <person name="Bayer T."/>
            <person name="Micklem G."/>
            <person name="Kim H."/>
            <person name="Bhak J."/>
            <person name="Lajeunesse T.C."/>
            <person name="Voolstra C.R."/>
        </authorList>
    </citation>
    <scope>NUCLEOTIDE SEQUENCE [LARGE SCALE GENOMIC DNA]</scope>
    <source>
        <strain evidence="1 2">CCMP2467</strain>
    </source>
</reference>
<proteinExistence type="predicted"/>
<organism evidence="1 2">
    <name type="scientific">Symbiodinium microadriaticum</name>
    <name type="common">Dinoflagellate</name>
    <name type="synonym">Zooxanthella microadriatica</name>
    <dbReference type="NCBI Taxonomy" id="2951"/>
    <lineage>
        <taxon>Eukaryota</taxon>
        <taxon>Sar</taxon>
        <taxon>Alveolata</taxon>
        <taxon>Dinophyceae</taxon>
        <taxon>Suessiales</taxon>
        <taxon>Symbiodiniaceae</taxon>
        <taxon>Symbiodinium</taxon>
    </lineage>
</organism>
<comment type="caution">
    <text evidence="1">The sequence shown here is derived from an EMBL/GenBank/DDBJ whole genome shotgun (WGS) entry which is preliminary data.</text>
</comment>
<evidence type="ECO:0000313" key="2">
    <source>
        <dbReference type="Proteomes" id="UP000186817"/>
    </source>
</evidence>
<accession>A0A1Q9F744</accession>
<dbReference type="EMBL" id="LSRX01000002">
    <property type="protein sequence ID" value="OLQ15491.1"/>
    <property type="molecule type" value="Genomic_DNA"/>
</dbReference>
<protein>
    <submittedName>
        <fullName evidence="1">Uncharacterized protein</fullName>
    </submittedName>
</protein>
<evidence type="ECO:0000313" key="1">
    <source>
        <dbReference type="EMBL" id="OLQ15491.1"/>
    </source>
</evidence>
<gene>
    <name evidence="1" type="ORF">AK812_SmicGene249</name>
</gene>
<sequence length="72" mass="7638">MDVSKVQGQYRYGGGRAVGCKENPSNTISKVAACLVATLGIASAMARIKAQHARDHFFSGLRSQQSALARTV</sequence>